<reference evidence="3 4" key="1">
    <citation type="submission" date="2016-11" db="EMBL/GenBank/DDBJ databases">
        <authorList>
            <person name="Jaros S."/>
            <person name="Januszkiewicz K."/>
            <person name="Wedrychowicz H."/>
        </authorList>
    </citation>
    <scope>NUCLEOTIDE SEQUENCE [LARGE SCALE GENOMIC DNA]</scope>
    <source>
        <strain evidence="3 4">CGMCC 1.6102</strain>
    </source>
</reference>
<sequence length="383" mass="43991">MRILLFDIFITGHHSEYINHLVDYIVEKDTTNEFFFVVHPIFLNEFPYIKEKSVTNKNINWVEVSQKEFDSSCNGNILKKSLRLYRIMNKYALLYKVEHAILLSLNSFQFSLSIFRSSYGISGILFKQFSRTSKSRNPIMYYRKYLQTFLVTINKKIKEIFILNDDVTVNYLNLQFRTSIFKVLPDPIPEILPLKGFDMYKQYNIDKGKAVFLHIGSLGERKGTFDILKSVELLPIEVRNKIFVLLVGKVNSEIENRINKMIEELNISSVCFFENDFVSNEKMKSLFLQCSSVLVPYKNPESSSGIIGHAAASKKPVISPSLGLLGELVKTYDLGFTIKENSPKCISQAIIGVLDTPFTKTSRQMEFVKSHSPCSFSKIILGI</sequence>
<dbReference type="GO" id="GO:0009103">
    <property type="term" value="P:lipopolysaccharide biosynthetic process"/>
    <property type="evidence" value="ECO:0007669"/>
    <property type="project" value="TreeGrafter"/>
</dbReference>
<evidence type="ECO:0000313" key="4">
    <source>
        <dbReference type="Proteomes" id="UP000184513"/>
    </source>
</evidence>
<dbReference type="OrthoDB" id="919017at2"/>
<gene>
    <name evidence="3" type="ORF">SAMN04488057_10632</name>
</gene>
<dbReference type="STRING" id="388280.SAMN04488057_10632"/>
<evidence type="ECO:0000313" key="3">
    <source>
        <dbReference type="EMBL" id="SHN06905.1"/>
    </source>
</evidence>
<dbReference type="PANTHER" id="PTHR46401:SF2">
    <property type="entry name" value="GLYCOSYLTRANSFERASE WBBK-RELATED"/>
    <property type="match status" value="1"/>
</dbReference>
<dbReference type="AlphaFoldDB" id="A0A1M7NSC0"/>
<name>A0A1M7NSC0_9BACT</name>
<evidence type="ECO:0000259" key="2">
    <source>
        <dbReference type="Pfam" id="PF00534"/>
    </source>
</evidence>
<protein>
    <submittedName>
        <fullName evidence="3">Glycosyltransferase involved in cell wall bisynthesis</fullName>
    </submittedName>
</protein>
<dbReference type="PANTHER" id="PTHR46401">
    <property type="entry name" value="GLYCOSYLTRANSFERASE WBBK-RELATED"/>
    <property type="match status" value="1"/>
</dbReference>
<evidence type="ECO:0000256" key="1">
    <source>
        <dbReference type="ARBA" id="ARBA00022679"/>
    </source>
</evidence>
<accession>A0A1M7NSC0</accession>
<keyword evidence="4" id="KW-1185">Reference proteome</keyword>
<dbReference type="EMBL" id="FRCY01000006">
    <property type="protein sequence ID" value="SHN06905.1"/>
    <property type="molecule type" value="Genomic_DNA"/>
</dbReference>
<dbReference type="GO" id="GO:0016757">
    <property type="term" value="F:glycosyltransferase activity"/>
    <property type="evidence" value="ECO:0007669"/>
    <property type="project" value="InterPro"/>
</dbReference>
<proteinExistence type="predicted"/>
<dbReference type="Proteomes" id="UP000184513">
    <property type="component" value="Unassembled WGS sequence"/>
</dbReference>
<dbReference type="RefSeq" id="WP_073094697.1">
    <property type="nucleotide sequence ID" value="NZ_FRCY01000006.1"/>
</dbReference>
<dbReference type="Pfam" id="PF00534">
    <property type="entry name" value="Glycos_transf_1"/>
    <property type="match status" value="1"/>
</dbReference>
<organism evidence="3 4">
    <name type="scientific">Cyclobacterium lianum</name>
    <dbReference type="NCBI Taxonomy" id="388280"/>
    <lineage>
        <taxon>Bacteria</taxon>
        <taxon>Pseudomonadati</taxon>
        <taxon>Bacteroidota</taxon>
        <taxon>Cytophagia</taxon>
        <taxon>Cytophagales</taxon>
        <taxon>Cyclobacteriaceae</taxon>
        <taxon>Cyclobacterium</taxon>
    </lineage>
</organism>
<dbReference type="InterPro" id="IPR001296">
    <property type="entry name" value="Glyco_trans_1"/>
</dbReference>
<keyword evidence="1 3" id="KW-0808">Transferase</keyword>
<dbReference type="Gene3D" id="3.40.50.2000">
    <property type="entry name" value="Glycogen Phosphorylase B"/>
    <property type="match status" value="1"/>
</dbReference>
<dbReference type="SUPFAM" id="SSF53756">
    <property type="entry name" value="UDP-Glycosyltransferase/glycogen phosphorylase"/>
    <property type="match status" value="1"/>
</dbReference>
<feature type="domain" description="Glycosyl transferase family 1" evidence="2">
    <location>
        <begin position="201"/>
        <end position="364"/>
    </location>
</feature>